<evidence type="ECO:0000259" key="2">
    <source>
        <dbReference type="Pfam" id="PF03703"/>
    </source>
</evidence>
<evidence type="ECO:0000313" key="4">
    <source>
        <dbReference type="Proteomes" id="UP000190080"/>
    </source>
</evidence>
<dbReference type="Proteomes" id="UP000190080">
    <property type="component" value="Unassembled WGS sequence"/>
</dbReference>
<feature type="transmembrane region" description="Helical" evidence="1">
    <location>
        <begin position="173"/>
        <end position="193"/>
    </location>
</feature>
<feature type="domain" description="YdbS-like PH" evidence="2">
    <location>
        <begin position="395"/>
        <end position="448"/>
    </location>
</feature>
<keyword evidence="1" id="KW-0812">Transmembrane</keyword>
<evidence type="ECO:0000256" key="1">
    <source>
        <dbReference type="SAM" id="Phobius"/>
    </source>
</evidence>
<dbReference type="RefSeq" id="WP_079427630.1">
    <property type="nucleotide sequence ID" value="NZ_MZGV01000071.1"/>
</dbReference>
<reference evidence="3 4" key="1">
    <citation type="submission" date="2017-03" db="EMBL/GenBank/DDBJ databases">
        <title>Genome sequence of Clostridium oryzae DSM 28571.</title>
        <authorList>
            <person name="Poehlein A."/>
            <person name="Daniel R."/>
        </authorList>
    </citation>
    <scope>NUCLEOTIDE SEQUENCE [LARGE SCALE GENOMIC DNA]</scope>
    <source>
        <strain evidence="3 4">DSM 28571</strain>
    </source>
</reference>
<name>A0A1V4IDV2_9CLOT</name>
<dbReference type="InterPro" id="IPR014529">
    <property type="entry name" value="UCP026631"/>
</dbReference>
<dbReference type="Pfam" id="PF03703">
    <property type="entry name" value="bPH_2"/>
    <property type="match status" value="3"/>
</dbReference>
<keyword evidence="4" id="KW-1185">Reference proteome</keyword>
<feature type="transmembrane region" description="Helical" evidence="1">
    <location>
        <begin position="37"/>
        <end position="55"/>
    </location>
</feature>
<sequence length="483" mass="55334">MNNNLHNHRFIILSYFINEFKNFWFIVPIIFAKKISLFIPALALIGIYSIIISFIRWSKTLYWLNEATLSYRTGVFSIKNIETPYNKITTFDIDQTVIHKIFNLHKVKLDTGAPNKKDEIVLLLDKHALLDLKQNIGHMENPQSTNAYDISGSDMTPNRHSRENTICATTKDLLLYSLTQNNLAILLGIALSADQFINNISDVINIDINKNISGLANNIHSIASILILFITFIIISTIFSSIIFIIKYGNYKVYRSNDLIRINYGLLSNKTYSFKLNKINAVTMKQNLLRQFFKLYKLQISAVGYGDEKDEEALLFPLCTKIKADFILSELLPEFQFSNNMYTVPKRGGRRFFTLPITIFIAVASVIIIIFTKTLVIFISFLILLLTICSCFLQYRNSALGFNNNVVYTASGGIFKSITIIPIYQIQAISYKQSYFQKVNTTCNYNFYYFGKAGSVSSKNLDQGLRDNVLPRYIPSYLIPQQE</sequence>
<gene>
    <name evidence="3" type="ORF">CLORY_39060</name>
</gene>
<protein>
    <submittedName>
        <fullName evidence="3">Bacterial membrane flanked domain protein</fullName>
    </submittedName>
</protein>
<dbReference type="OrthoDB" id="1932701at2"/>
<feature type="transmembrane region" description="Helical" evidence="1">
    <location>
        <begin position="377"/>
        <end position="395"/>
    </location>
</feature>
<feature type="transmembrane region" description="Helical" evidence="1">
    <location>
        <begin position="352"/>
        <end position="371"/>
    </location>
</feature>
<dbReference type="PANTHER" id="PTHR34473">
    <property type="entry name" value="UPF0699 TRANSMEMBRANE PROTEIN YDBS"/>
    <property type="match status" value="1"/>
</dbReference>
<dbReference type="PIRSF" id="PIRSF026631">
    <property type="entry name" value="UCP026631"/>
    <property type="match status" value="1"/>
</dbReference>
<comment type="caution">
    <text evidence="3">The sequence shown here is derived from an EMBL/GenBank/DDBJ whole genome shotgun (WGS) entry which is preliminary data.</text>
</comment>
<feature type="domain" description="YdbS-like PH" evidence="2">
    <location>
        <begin position="57"/>
        <end position="119"/>
    </location>
</feature>
<feature type="transmembrane region" description="Helical" evidence="1">
    <location>
        <begin position="222"/>
        <end position="246"/>
    </location>
</feature>
<dbReference type="PANTHER" id="PTHR34473:SF2">
    <property type="entry name" value="UPF0699 TRANSMEMBRANE PROTEIN YDBT"/>
    <property type="match status" value="1"/>
</dbReference>
<keyword evidence="1" id="KW-0472">Membrane</keyword>
<feature type="transmembrane region" description="Helical" evidence="1">
    <location>
        <begin position="12"/>
        <end position="31"/>
    </location>
</feature>
<evidence type="ECO:0000313" key="3">
    <source>
        <dbReference type="EMBL" id="OPJ57835.1"/>
    </source>
</evidence>
<feature type="domain" description="YdbS-like PH" evidence="2">
    <location>
        <begin position="252"/>
        <end position="327"/>
    </location>
</feature>
<organism evidence="3 4">
    <name type="scientific">Clostridium oryzae</name>
    <dbReference type="NCBI Taxonomy" id="1450648"/>
    <lineage>
        <taxon>Bacteria</taxon>
        <taxon>Bacillati</taxon>
        <taxon>Bacillota</taxon>
        <taxon>Clostridia</taxon>
        <taxon>Eubacteriales</taxon>
        <taxon>Clostridiaceae</taxon>
        <taxon>Clostridium</taxon>
    </lineage>
</organism>
<dbReference type="AlphaFoldDB" id="A0A1V4IDV2"/>
<keyword evidence="1" id="KW-1133">Transmembrane helix</keyword>
<dbReference type="EMBL" id="MZGV01000071">
    <property type="protein sequence ID" value="OPJ57835.1"/>
    <property type="molecule type" value="Genomic_DNA"/>
</dbReference>
<dbReference type="STRING" id="1450648.CLORY_39060"/>
<accession>A0A1V4IDV2</accession>
<proteinExistence type="predicted"/>
<dbReference type="InterPro" id="IPR005182">
    <property type="entry name" value="YdbS-like_PH"/>
</dbReference>